<gene>
    <name evidence="9" type="ORF">ENJ40_04410</name>
</gene>
<dbReference type="GO" id="GO:0005829">
    <property type="term" value="C:cytosol"/>
    <property type="evidence" value="ECO:0007669"/>
    <property type="project" value="TreeGrafter"/>
</dbReference>
<sequence length="252" mass="27783">MAGHSHWAQIKRKKAAQDAKRGRIFTKITREIMVAARLGGGDPDSNPRLRAAIAAAKAVNMPKENIERAIRKGLGLEEGTRYEEATFEGYGPGGVAILIQSVTDNRRRTVSELRHIFSKYGGNLAEPGAVSWIFEKKGLIVIPQNGLSEEQVLEAALEAGAEDVRTYEGEFEIITGPEEFETVRSGLEEAGLSIASARVTLVPKSTVRVEDEKTAQQILRLMEKLEDHDDVQNVYANFDIPQELLEKLSGNE</sequence>
<evidence type="ECO:0000256" key="3">
    <source>
        <dbReference type="ARBA" id="ARBA00023015"/>
    </source>
</evidence>
<dbReference type="Pfam" id="PF20772">
    <property type="entry name" value="TACO1_YebC_N"/>
    <property type="match status" value="1"/>
</dbReference>
<evidence type="ECO:0000256" key="5">
    <source>
        <dbReference type="ARBA" id="ARBA00023163"/>
    </source>
</evidence>
<dbReference type="GO" id="GO:0003677">
    <property type="term" value="F:DNA binding"/>
    <property type="evidence" value="ECO:0007669"/>
    <property type="project" value="UniProtKB-UniRule"/>
</dbReference>
<feature type="domain" description="TACO1/YebC-like N-terminal" evidence="8">
    <location>
        <begin position="5"/>
        <end position="75"/>
    </location>
</feature>
<dbReference type="FunFam" id="3.30.70.980:FF:000002">
    <property type="entry name" value="Probable transcriptional regulatory protein YebC"/>
    <property type="match status" value="1"/>
</dbReference>
<evidence type="ECO:0000256" key="1">
    <source>
        <dbReference type="ARBA" id="ARBA00008724"/>
    </source>
</evidence>
<dbReference type="InterPro" id="IPR002876">
    <property type="entry name" value="Transcrip_reg_TACO1-like"/>
</dbReference>
<dbReference type="GO" id="GO:0006355">
    <property type="term" value="P:regulation of DNA-templated transcription"/>
    <property type="evidence" value="ECO:0007669"/>
    <property type="project" value="UniProtKB-UniRule"/>
</dbReference>
<comment type="similarity">
    <text evidence="1 6">Belongs to the TACO1 family.</text>
</comment>
<dbReference type="FunFam" id="1.10.10.200:FF:000002">
    <property type="entry name" value="Probable transcriptional regulatory protein CLM62_37755"/>
    <property type="match status" value="1"/>
</dbReference>
<dbReference type="AlphaFoldDB" id="A0A7C3CFY9"/>
<dbReference type="InterPro" id="IPR048300">
    <property type="entry name" value="TACO1_YebC-like_2nd/3rd_dom"/>
</dbReference>
<protein>
    <recommendedName>
        <fullName evidence="6">Probable transcriptional regulatory protein ENJ40_04410</fullName>
    </recommendedName>
</protein>
<evidence type="ECO:0000256" key="6">
    <source>
        <dbReference type="HAMAP-Rule" id="MF_00693"/>
    </source>
</evidence>
<dbReference type="EMBL" id="DRMH01000056">
    <property type="protein sequence ID" value="HFC97690.1"/>
    <property type="molecule type" value="Genomic_DNA"/>
</dbReference>
<comment type="subcellular location">
    <subcellularLocation>
        <location evidence="6">Cytoplasm</location>
    </subcellularLocation>
</comment>
<reference evidence="9" key="1">
    <citation type="journal article" date="2020" name="mSystems">
        <title>Genome- and Community-Level Interaction Insights into Carbon Utilization and Element Cycling Functions of Hydrothermarchaeota in Hydrothermal Sediment.</title>
        <authorList>
            <person name="Zhou Z."/>
            <person name="Liu Y."/>
            <person name="Xu W."/>
            <person name="Pan J."/>
            <person name="Luo Z.H."/>
            <person name="Li M."/>
        </authorList>
    </citation>
    <scope>NUCLEOTIDE SEQUENCE [LARGE SCALE GENOMIC DNA]</scope>
    <source>
        <strain evidence="9">HyVt-483</strain>
    </source>
</reference>
<dbReference type="Gene3D" id="3.30.70.980">
    <property type="match status" value="2"/>
</dbReference>
<proteinExistence type="inferred from homology"/>
<dbReference type="PANTHER" id="PTHR12532:SF6">
    <property type="entry name" value="TRANSCRIPTIONAL REGULATORY PROTEIN YEBC-RELATED"/>
    <property type="match status" value="1"/>
</dbReference>
<dbReference type="Gene3D" id="1.10.10.200">
    <property type="match status" value="1"/>
</dbReference>
<dbReference type="NCBIfam" id="NF001030">
    <property type="entry name" value="PRK00110.1"/>
    <property type="match status" value="1"/>
</dbReference>
<dbReference type="InterPro" id="IPR029072">
    <property type="entry name" value="YebC-like"/>
</dbReference>
<keyword evidence="3 6" id="KW-0805">Transcription regulation</keyword>
<keyword evidence="4 6" id="KW-0238">DNA-binding</keyword>
<evidence type="ECO:0000259" key="7">
    <source>
        <dbReference type="Pfam" id="PF01709"/>
    </source>
</evidence>
<keyword evidence="2 6" id="KW-0963">Cytoplasm</keyword>
<comment type="caution">
    <text evidence="9">The sequence shown here is derived from an EMBL/GenBank/DDBJ whole genome shotgun (WGS) entry which is preliminary data.</text>
</comment>
<feature type="domain" description="TACO1/YebC-like second and third" evidence="7">
    <location>
        <begin position="82"/>
        <end position="238"/>
    </location>
</feature>
<evidence type="ECO:0000256" key="2">
    <source>
        <dbReference type="ARBA" id="ARBA00022490"/>
    </source>
</evidence>
<dbReference type="HAMAP" id="MF_00693">
    <property type="entry name" value="Transcrip_reg_TACO1"/>
    <property type="match status" value="1"/>
</dbReference>
<dbReference type="SUPFAM" id="SSF75625">
    <property type="entry name" value="YebC-like"/>
    <property type="match status" value="1"/>
</dbReference>
<evidence type="ECO:0000256" key="4">
    <source>
        <dbReference type="ARBA" id="ARBA00023125"/>
    </source>
</evidence>
<name>A0A7C3CFY9_9BACT</name>
<dbReference type="NCBIfam" id="TIGR01033">
    <property type="entry name" value="YebC/PmpR family DNA-binding transcriptional regulator"/>
    <property type="match status" value="1"/>
</dbReference>
<keyword evidence="5 6" id="KW-0804">Transcription</keyword>
<dbReference type="PANTHER" id="PTHR12532">
    <property type="entry name" value="TRANSLATIONAL ACTIVATOR OF CYTOCHROME C OXIDASE 1"/>
    <property type="match status" value="1"/>
</dbReference>
<evidence type="ECO:0000259" key="8">
    <source>
        <dbReference type="Pfam" id="PF20772"/>
    </source>
</evidence>
<dbReference type="Pfam" id="PF01709">
    <property type="entry name" value="Transcrip_reg"/>
    <property type="match status" value="1"/>
</dbReference>
<dbReference type="NCBIfam" id="NF009044">
    <property type="entry name" value="PRK12378.1"/>
    <property type="match status" value="1"/>
</dbReference>
<dbReference type="InterPro" id="IPR026564">
    <property type="entry name" value="Transcrip_reg_TACO1-like_dom3"/>
</dbReference>
<dbReference type="InterPro" id="IPR049083">
    <property type="entry name" value="TACO1_YebC_N"/>
</dbReference>
<dbReference type="Proteomes" id="UP000886043">
    <property type="component" value="Unassembled WGS sequence"/>
</dbReference>
<organism evidence="9">
    <name type="scientific">Thermosulfurimonas dismutans</name>
    <dbReference type="NCBI Taxonomy" id="999894"/>
    <lineage>
        <taxon>Bacteria</taxon>
        <taxon>Pseudomonadati</taxon>
        <taxon>Thermodesulfobacteriota</taxon>
        <taxon>Thermodesulfobacteria</taxon>
        <taxon>Thermodesulfobacteriales</taxon>
        <taxon>Thermodesulfobacteriaceae</taxon>
        <taxon>Thermosulfurimonas</taxon>
    </lineage>
</organism>
<accession>A0A7C3CFY9</accession>
<evidence type="ECO:0000313" key="9">
    <source>
        <dbReference type="EMBL" id="HFC97690.1"/>
    </source>
</evidence>
<dbReference type="InterPro" id="IPR017856">
    <property type="entry name" value="Integrase-like_N"/>
</dbReference>